<evidence type="ECO:0000256" key="6">
    <source>
        <dbReference type="ARBA" id="ARBA00022840"/>
    </source>
</evidence>
<feature type="compositionally biased region" description="Polar residues" evidence="9">
    <location>
        <begin position="205"/>
        <end position="227"/>
    </location>
</feature>
<evidence type="ECO:0000256" key="1">
    <source>
        <dbReference type="ARBA" id="ARBA00012513"/>
    </source>
</evidence>
<sequence>MNPYRAGSQTKIIRTYGKTTRRLVNTHASLWSDDEEDSKPASSTNTANNTNASQPTPARFSNSDDSNDSDNLASPESQPKALPAARESAASKGTRAANGRVRAKVALPIIDSDEEEEVYVPKPTRRRAKIVESDEEEEEVYVAKPTRRSRAGGAATDSKPFQSTNSVKPGADAESSAVDREIARAECIVTKNNNDDAGKKDMQVPPNSKPTSPQSPIASPPTNTLAHPTSPSEPKSPTPQPKHAPPTPYTTQTTHPTISHPLPSHIKLIPTSHDLTSPPHPDMVAETPLTTRRGSLGWSISPIAGVGLPHAEVGMGGHARSDEVGGLEEIGELEVVDGFGEDWDGAERPSRNGFGDMDSAVEEGGVMFSHDGNGTGGVDRMEHEGAKHGNGFAAPTTSPGSRALHVEEEELPEKLAKLHVSNSLARTSNAPTATPSTIASSQQPRPSTLPAASSQQPQSPHPMNAKVHFDTSYQSATVSEVSISEYVDAVESLRVEGSQVVGGLVGSVNLQDQNEQKNHQIHDEVVVRRSGDVDKGDRGQVDRVQEKEKEGKKEKRKEDRRKTMARRMTLGGDRRVKDIGLDDLLELCDQFEPKAFDDVLEPSTVTRKLGEATYSEVFSLTYKNRLAALKIIPFGDLARGQPDVAGVVQEVRVARCLGRVGTGFVELLTVGVCRGPYHHRLLELWDLWAEGKESENDRPDEHPDHQLYALLFLTDGGRDLEHVIPTQITSHTQIRSILLQLIYAIAQAESSCRFEHRDLHWGNVLVRFDPDNRRKRRWIVGERKEEGGGRWEVEFEDWGVEVTIIDFTLGRVDEGEETCFVPLDDEDFFTGKGKGKRGGDLQFDIYRWMRTETRERWEEFHPKTNVFWLHYLIDKFLTSAALFGSAAGRGKGREEKRELIALRERVLDCGSVGEVLEGECGKEGGYFGCGEGGWEVRKV</sequence>
<dbReference type="PROSITE" id="PS50011">
    <property type="entry name" value="PROTEIN_KINASE_DOM"/>
    <property type="match status" value="1"/>
</dbReference>
<keyword evidence="3" id="KW-0808">Transferase</keyword>
<feature type="region of interest" description="Disordered" evidence="9">
    <location>
        <begin position="421"/>
        <end position="466"/>
    </location>
</feature>
<dbReference type="InterPro" id="IPR000719">
    <property type="entry name" value="Prot_kinase_dom"/>
</dbReference>
<dbReference type="Pfam" id="PF12330">
    <property type="entry name" value="Haspin_kinase"/>
    <property type="match status" value="1"/>
</dbReference>
<dbReference type="GO" id="GO:0005634">
    <property type="term" value="C:nucleus"/>
    <property type="evidence" value="ECO:0007669"/>
    <property type="project" value="TreeGrafter"/>
</dbReference>
<keyword evidence="12" id="KW-1185">Reference proteome</keyword>
<dbReference type="Gene3D" id="3.30.200.20">
    <property type="entry name" value="Phosphorylase Kinase, domain 1"/>
    <property type="match status" value="1"/>
</dbReference>
<dbReference type="SUPFAM" id="SSF56112">
    <property type="entry name" value="Protein kinase-like (PK-like)"/>
    <property type="match status" value="1"/>
</dbReference>
<evidence type="ECO:0000313" key="11">
    <source>
        <dbReference type="EMBL" id="KAJ3055605.1"/>
    </source>
</evidence>
<evidence type="ECO:0000256" key="9">
    <source>
        <dbReference type="SAM" id="MobiDB-lite"/>
    </source>
</evidence>
<feature type="compositionally biased region" description="Polar residues" evidence="9">
    <location>
        <begin position="421"/>
        <end position="458"/>
    </location>
</feature>
<feature type="region of interest" description="Disordered" evidence="9">
    <location>
        <begin position="530"/>
        <end position="562"/>
    </location>
</feature>
<keyword evidence="5 11" id="KW-0418">Kinase</keyword>
<evidence type="ECO:0000313" key="12">
    <source>
        <dbReference type="Proteomes" id="UP001212841"/>
    </source>
</evidence>
<feature type="compositionally biased region" description="Basic and acidic residues" evidence="9">
    <location>
        <begin position="193"/>
        <end position="202"/>
    </location>
</feature>
<evidence type="ECO:0000256" key="5">
    <source>
        <dbReference type="ARBA" id="ARBA00022777"/>
    </source>
</evidence>
<feature type="domain" description="Protein kinase" evidence="10">
    <location>
        <begin position="603"/>
        <end position="939"/>
    </location>
</feature>
<dbReference type="PANTHER" id="PTHR24419">
    <property type="entry name" value="INTERLEUKIN-1 RECEPTOR-ASSOCIATED KINASE"/>
    <property type="match status" value="1"/>
</dbReference>
<evidence type="ECO:0000259" key="10">
    <source>
        <dbReference type="PROSITE" id="PS50011"/>
    </source>
</evidence>
<proteinExistence type="predicted"/>
<feature type="region of interest" description="Disordered" evidence="9">
    <location>
        <begin position="368"/>
        <end position="401"/>
    </location>
</feature>
<name>A0AAD5SKI6_9FUNG</name>
<evidence type="ECO:0000256" key="2">
    <source>
        <dbReference type="ARBA" id="ARBA00022527"/>
    </source>
</evidence>
<comment type="catalytic activity">
    <reaction evidence="8">
        <text>L-seryl-[protein] + ATP = O-phospho-L-seryl-[protein] + ADP + H(+)</text>
        <dbReference type="Rhea" id="RHEA:17989"/>
        <dbReference type="Rhea" id="RHEA-COMP:9863"/>
        <dbReference type="Rhea" id="RHEA-COMP:11604"/>
        <dbReference type="ChEBI" id="CHEBI:15378"/>
        <dbReference type="ChEBI" id="CHEBI:29999"/>
        <dbReference type="ChEBI" id="CHEBI:30616"/>
        <dbReference type="ChEBI" id="CHEBI:83421"/>
        <dbReference type="ChEBI" id="CHEBI:456216"/>
        <dbReference type="EC" id="2.7.11.1"/>
    </reaction>
</comment>
<gene>
    <name evidence="11" type="primary">GSG2</name>
    <name evidence="11" type="ORF">HK097_010029</name>
</gene>
<dbReference type="Proteomes" id="UP001212841">
    <property type="component" value="Unassembled WGS sequence"/>
</dbReference>
<feature type="compositionally biased region" description="Low complexity" evidence="9">
    <location>
        <begin position="40"/>
        <end position="64"/>
    </location>
</feature>
<evidence type="ECO:0000256" key="4">
    <source>
        <dbReference type="ARBA" id="ARBA00022741"/>
    </source>
</evidence>
<feature type="compositionally biased region" description="Pro residues" evidence="9">
    <location>
        <begin position="234"/>
        <end position="248"/>
    </location>
</feature>
<dbReference type="GO" id="GO:0035556">
    <property type="term" value="P:intracellular signal transduction"/>
    <property type="evidence" value="ECO:0007669"/>
    <property type="project" value="TreeGrafter"/>
</dbReference>
<keyword evidence="4" id="KW-0547">Nucleotide-binding</keyword>
<dbReference type="InterPro" id="IPR024604">
    <property type="entry name" value="GSG2_C"/>
</dbReference>
<dbReference type="GO" id="GO:0005524">
    <property type="term" value="F:ATP binding"/>
    <property type="evidence" value="ECO:0007669"/>
    <property type="project" value="UniProtKB-KW"/>
</dbReference>
<dbReference type="GO" id="GO:0072354">
    <property type="term" value="F:histone H3T3 kinase activity"/>
    <property type="evidence" value="ECO:0007669"/>
    <property type="project" value="TreeGrafter"/>
</dbReference>
<reference evidence="11" key="1">
    <citation type="submission" date="2020-05" db="EMBL/GenBank/DDBJ databases">
        <title>Phylogenomic resolution of chytrid fungi.</title>
        <authorList>
            <person name="Stajich J.E."/>
            <person name="Amses K."/>
            <person name="Simmons R."/>
            <person name="Seto K."/>
            <person name="Myers J."/>
            <person name="Bonds A."/>
            <person name="Quandt C.A."/>
            <person name="Barry K."/>
            <person name="Liu P."/>
            <person name="Grigoriev I."/>
            <person name="Longcore J.E."/>
            <person name="James T.Y."/>
        </authorList>
    </citation>
    <scope>NUCLEOTIDE SEQUENCE</scope>
    <source>
        <strain evidence="11">JEL0318</strain>
    </source>
</reference>
<dbReference type="PANTHER" id="PTHR24419:SF18">
    <property type="entry name" value="SERINE_THREONINE-PROTEIN KINASE HASPIN"/>
    <property type="match status" value="1"/>
</dbReference>
<comment type="catalytic activity">
    <reaction evidence="7">
        <text>L-threonyl-[protein] + ATP = O-phospho-L-threonyl-[protein] + ADP + H(+)</text>
        <dbReference type="Rhea" id="RHEA:46608"/>
        <dbReference type="Rhea" id="RHEA-COMP:11060"/>
        <dbReference type="Rhea" id="RHEA-COMP:11605"/>
        <dbReference type="ChEBI" id="CHEBI:15378"/>
        <dbReference type="ChEBI" id="CHEBI:30013"/>
        <dbReference type="ChEBI" id="CHEBI:30616"/>
        <dbReference type="ChEBI" id="CHEBI:61977"/>
        <dbReference type="ChEBI" id="CHEBI:456216"/>
        <dbReference type="EC" id="2.7.11.1"/>
    </reaction>
</comment>
<comment type="caution">
    <text evidence="11">The sequence shown here is derived from an EMBL/GenBank/DDBJ whole genome shotgun (WGS) entry which is preliminary data.</text>
</comment>
<dbReference type="AlphaFoldDB" id="A0AAD5SKI6"/>
<evidence type="ECO:0000256" key="7">
    <source>
        <dbReference type="ARBA" id="ARBA00047899"/>
    </source>
</evidence>
<dbReference type="CDD" id="cd22541">
    <property type="entry name" value="SP5_N"/>
    <property type="match status" value="1"/>
</dbReference>
<dbReference type="GO" id="GO:0000278">
    <property type="term" value="P:mitotic cell cycle"/>
    <property type="evidence" value="ECO:0007669"/>
    <property type="project" value="TreeGrafter"/>
</dbReference>
<feature type="region of interest" description="Disordered" evidence="9">
    <location>
        <begin position="27"/>
        <end position="104"/>
    </location>
</feature>
<dbReference type="SMART" id="SM01331">
    <property type="entry name" value="DUF3635"/>
    <property type="match status" value="1"/>
</dbReference>
<organism evidence="11 12">
    <name type="scientific">Rhizophlyctis rosea</name>
    <dbReference type="NCBI Taxonomy" id="64517"/>
    <lineage>
        <taxon>Eukaryota</taxon>
        <taxon>Fungi</taxon>
        <taxon>Fungi incertae sedis</taxon>
        <taxon>Chytridiomycota</taxon>
        <taxon>Chytridiomycota incertae sedis</taxon>
        <taxon>Chytridiomycetes</taxon>
        <taxon>Rhizophlyctidales</taxon>
        <taxon>Rhizophlyctidaceae</taxon>
        <taxon>Rhizophlyctis</taxon>
    </lineage>
</organism>
<keyword evidence="2" id="KW-0723">Serine/threonine-protein kinase</keyword>
<dbReference type="EMBL" id="JADGJD010000071">
    <property type="protein sequence ID" value="KAJ3055605.1"/>
    <property type="molecule type" value="Genomic_DNA"/>
</dbReference>
<dbReference type="GO" id="GO:0005737">
    <property type="term" value="C:cytoplasm"/>
    <property type="evidence" value="ECO:0007669"/>
    <property type="project" value="TreeGrafter"/>
</dbReference>
<dbReference type="EC" id="2.7.11.1" evidence="1"/>
<accession>A0AAD5SKI6</accession>
<keyword evidence="6" id="KW-0067">ATP-binding</keyword>
<feature type="region of interest" description="Disordered" evidence="9">
    <location>
        <begin position="130"/>
        <end position="279"/>
    </location>
</feature>
<evidence type="ECO:0000256" key="8">
    <source>
        <dbReference type="ARBA" id="ARBA00048679"/>
    </source>
</evidence>
<dbReference type="Gene3D" id="1.10.510.10">
    <property type="entry name" value="Transferase(Phosphotransferase) domain 1"/>
    <property type="match status" value="1"/>
</dbReference>
<dbReference type="InterPro" id="IPR011009">
    <property type="entry name" value="Kinase-like_dom_sf"/>
</dbReference>
<protein>
    <recommendedName>
        <fullName evidence="1">non-specific serine/threonine protein kinase</fullName>
        <ecNumber evidence="1">2.7.11.1</ecNumber>
    </recommendedName>
</protein>
<evidence type="ECO:0000256" key="3">
    <source>
        <dbReference type="ARBA" id="ARBA00022679"/>
    </source>
</evidence>